<dbReference type="EMBL" id="CM046122">
    <property type="protein sequence ID" value="KAI8423713.1"/>
    <property type="molecule type" value="Genomic_DNA"/>
</dbReference>
<evidence type="ECO:0000313" key="1">
    <source>
        <dbReference type="EMBL" id="KAI8423713.1"/>
    </source>
</evidence>
<proteinExistence type="predicted"/>
<sequence>MKLAIIILTLLGVALGANAMRPPPLCGCPPDPRGKVCASDFKTYDNECMMHCGDGGDSRQVLWWGSCDIFPDSVPAPVVHPITPVVNPYVPVVHPIGPVVNPLTPVVHPISSRLPGPVASNPFFG</sequence>
<name>A0ACC0JHS9_CHOFU</name>
<dbReference type="Proteomes" id="UP001064048">
    <property type="component" value="Chromosome 22"/>
</dbReference>
<protein>
    <submittedName>
        <fullName evidence="1">Uncharacterized protein</fullName>
    </submittedName>
</protein>
<evidence type="ECO:0000313" key="2">
    <source>
        <dbReference type="Proteomes" id="UP001064048"/>
    </source>
</evidence>
<accession>A0ACC0JHS9</accession>
<keyword evidence="2" id="KW-1185">Reference proteome</keyword>
<reference evidence="1 2" key="1">
    <citation type="journal article" date="2022" name="Genome Biol. Evol.">
        <title>The Spruce Budworm Genome: Reconstructing the Evolutionary History of Antifreeze Proteins.</title>
        <authorList>
            <person name="Beliveau C."/>
            <person name="Gagne P."/>
            <person name="Picq S."/>
            <person name="Vernygora O."/>
            <person name="Keeling C.I."/>
            <person name="Pinkney K."/>
            <person name="Doucet D."/>
            <person name="Wen F."/>
            <person name="Johnston J.S."/>
            <person name="Maaroufi H."/>
            <person name="Boyle B."/>
            <person name="Laroche J."/>
            <person name="Dewar K."/>
            <person name="Juretic N."/>
            <person name="Blackburn G."/>
            <person name="Nisole A."/>
            <person name="Brunet B."/>
            <person name="Brandao M."/>
            <person name="Lumley L."/>
            <person name="Duan J."/>
            <person name="Quan G."/>
            <person name="Lucarotti C.J."/>
            <person name="Roe A.D."/>
            <person name="Sperling F.A.H."/>
            <person name="Levesque R.C."/>
            <person name="Cusson M."/>
        </authorList>
    </citation>
    <scope>NUCLEOTIDE SEQUENCE [LARGE SCALE GENOMIC DNA]</scope>
    <source>
        <strain evidence="1">Glfc:IPQL:Cfum</strain>
    </source>
</reference>
<comment type="caution">
    <text evidence="1">The sequence shown here is derived from an EMBL/GenBank/DDBJ whole genome shotgun (WGS) entry which is preliminary data.</text>
</comment>
<organism evidence="1 2">
    <name type="scientific">Choristoneura fumiferana</name>
    <name type="common">Spruce budworm moth</name>
    <name type="synonym">Archips fumiferana</name>
    <dbReference type="NCBI Taxonomy" id="7141"/>
    <lineage>
        <taxon>Eukaryota</taxon>
        <taxon>Metazoa</taxon>
        <taxon>Ecdysozoa</taxon>
        <taxon>Arthropoda</taxon>
        <taxon>Hexapoda</taxon>
        <taxon>Insecta</taxon>
        <taxon>Pterygota</taxon>
        <taxon>Neoptera</taxon>
        <taxon>Endopterygota</taxon>
        <taxon>Lepidoptera</taxon>
        <taxon>Glossata</taxon>
        <taxon>Ditrysia</taxon>
        <taxon>Tortricoidea</taxon>
        <taxon>Tortricidae</taxon>
        <taxon>Tortricinae</taxon>
        <taxon>Choristoneura</taxon>
    </lineage>
</organism>
<gene>
    <name evidence="1" type="ORF">MSG28_012744</name>
</gene>